<dbReference type="VEuPathDB" id="TriTrypDB:LPAL13_270030100"/>
<evidence type="ECO:0000256" key="10">
    <source>
        <dbReference type="ARBA" id="ARBA00023157"/>
    </source>
</evidence>
<evidence type="ECO:0000313" key="15">
    <source>
        <dbReference type="EMBL" id="AIN99598.1"/>
    </source>
</evidence>
<evidence type="ECO:0000259" key="14">
    <source>
        <dbReference type="SMART" id="SM00756"/>
    </source>
</evidence>
<evidence type="ECO:0000256" key="6">
    <source>
        <dbReference type="ARBA" id="ARBA00022824"/>
    </source>
</evidence>
<dbReference type="GO" id="GO:0042373">
    <property type="term" value="P:vitamin K metabolic process"/>
    <property type="evidence" value="ECO:0007669"/>
    <property type="project" value="InterPro"/>
</dbReference>
<keyword evidence="4 12" id="KW-0812">Transmembrane</keyword>
<protein>
    <recommendedName>
        <fullName evidence="3">vitamin-K-epoxide reductase (warfarin-sensitive)</fullName>
        <ecNumber evidence="3">1.17.4.4</ecNumber>
    </recommendedName>
</protein>
<dbReference type="Gene3D" id="1.20.1440.130">
    <property type="entry name" value="VKOR domain"/>
    <property type="match status" value="1"/>
</dbReference>
<dbReference type="Proteomes" id="UP000063063">
    <property type="component" value="Chromosome 27"/>
</dbReference>
<dbReference type="AlphaFoldDB" id="A0A088RUA2"/>
<dbReference type="CDD" id="cd12917">
    <property type="entry name" value="VKOR_euk"/>
    <property type="match status" value="1"/>
</dbReference>
<keyword evidence="9 12" id="KW-0472">Membrane</keyword>
<organism evidence="15 16">
    <name type="scientific">Leishmania panamensis</name>
    <dbReference type="NCBI Taxonomy" id="5679"/>
    <lineage>
        <taxon>Eukaryota</taxon>
        <taxon>Discoba</taxon>
        <taxon>Euglenozoa</taxon>
        <taxon>Kinetoplastea</taxon>
        <taxon>Metakinetoplastina</taxon>
        <taxon>Trypanosomatida</taxon>
        <taxon>Trypanosomatidae</taxon>
        <taxon>Leishmaniinae</taxon>
        <taxon>Leishmania</taxon>
        <taxon>Leishmania guyanensis species complex</taxon>
    </lineage>
</organism>
<dbReference type="PANTHER" id="PTHR14519:SF5">
    <property type="entry name" value="VITAMIN K EPOXIDE REDUCTASE COMPLEX SUBUNIT 1-LIKE PROTEIN 1"/>
    <property type="match status" value="1"/>
</dbReference>
<keyword evidence="7 12" id="KW-1133">Transmembrane helix</keyword>
<evidence type="ECO:0000256" key="8">
    <source>
        <dbReference type="ARBA" id="ARBA00023002"/>
    </source>
</evidence>
<evidence type="ECO:0000256" key="4">
    <source>
        <dbReference type="ARBA" id="ARBA00022692"/>
    </source>
</evidence>
<dbReference type="RefSeq" id="XP_010700305.1">
    <property type="nucleotide sequence ID" value="XM_010702003.1"/>
</dbReference>
<evidence type="ECO:0000256" key="7">
    <source>
        <dbReference type="ARBA" id="ARBA00022989"/>
    </source>
</evidence>
<dbReference type="OrthoDB" id="17010at2759"/>
<evidence type="ECO:0000256" key="1">
    <source>
        <dbReference type="ARBA" id="ARBA00004477"/>
    </source>
</evidence>
<keyword evidence="13" id="KW-0732">Signal</keyword>
<evidence type="ECO:0000256" key="5">
    <source>
        <dbReference type="ARBA" id="ARBA00022719"/>
    </source>
</evidence>
<feature type="domain" description="Vitamin K epoxide reductase" evidence="14">
    <location>
        <begin position="1"/>
        <end position="140"/>
    </location>
</feature>
<keyword evidence="16" id="KW-1185">Reference proteome</keyword>
<dbReference type="GO" id="GO:0048038">
    <property type="term" value="F:quinone binding"/>
    <property type="evidence" value="ECO:0007669"/>
    <property type="project" value="UniProtKB-KW"/>
</dbReference>
<comment type="subcellular location">
    <subcellularLocation>
        <location evidence="1">Endoplasmic reticulum membrane</location>
        <topology evidence="1">Multi-pass membrane protein</topology>
    </subcellularLocation>
</comment>
<keyword evidence="11" id="KW-0676">Redox-active center</keyword>
<evidence type="ECO:0000256" key="9">
    <source>
        <dbReference type="ARBA" id="ARBA00023136"/>
    </source>
</evidence>
<dbReference type="VEuPathDB" id="TriTrypDB:LPMP_272190"/>
<keyword evidence="10" id="KW-1015">Disulfide bond</keyword>
<sequence>MVQFNLTLMGLCLAGFLLSSYAYSVEVHVERAKQLGVPYRAYCDIGPFSCTEVFSSEFSSTTHLFGLPKVPNALVAMIYYMVEMLCCWHPTLILIISTPGILVTVCFAFILTVILHDLCIVCCLTYVVNVSTVYVAYRWWRQTAARNVAAAFSSSTKSKKHV</sequence>
<dbReference type="InterPro" id="IPR038354">
    <property type="entry name" value="VKOR_sf"/>
</dbReference>
<dbReference type="EMBL" id="CP009396">
    <property type="protein sequence ID" value="AIN99598.1"/>
    <property type="molecule type" value="Genomic_DNA"/>
</dbReference>
<accession>A0A088RUA2</accession>
<dbReference type="SMART" id="SM00756">
    <property type="entry name" value="VKc"/>
    <property type="match status" value="1"/>
</dbReference>
<proteinExistence type="inferred from homology"/>
<feature type="signal peptide" evidence="13">
    <location>
        <begin position="1"/>
        <end position="24"/>
    </location>
</feature>
<evidence type="ECO:0000256" key="13">
    <source>
        <dbReference type="SAM" id="SignalP"/>
    </source>
</evidence>
<dbReference type="EC" id="1.17.4.4" evidence="3"/>
<dbReference type="GO" id="GO:0005789">
    <property type="term" value="C:endoplasmic reticulum membrane"/>
    <property type="evidence" value="ECO:0007669"/>
    <property type="project" value="UniProtKB-SubCell"/>
</dbReference>
<dbReference type="PANTHER" id="PTHR14519">
    <property type="entry name" value="VITAMIN K EPOXIDE REDUCTASE COMPLEX, SUBUNIT 1"/>
    <property type="match status" value="1"/>
</dbReference>
<dbReference type="eggNOG" id="ENOG502QYG9">
    <property type="taxonomic scope" value="Eukaryota"/>
</dbReference>
<feature type="chain" id="PRO_5001839082" description="vitamin-K-epoxide reductase (warfarin-sensitive)" evidence="13">
    <location>
        <begin position="25"/>
        <end position="162"/>
    </location>
</feature>
<keyword evidence="5" id="KW-0874">Quinone</keyword>
<comment type="similarity">
    <text evidence="2">Belongs to the VKOR family.</text>
</comment>
<gene>
    <name evidence="15" type="ORF">LPMP_272190</name>
</gene>
<evidence type="ECO:0000256" key="2">
    <source>
        <dbReference type="ARBA" id="ARBA00006214"/>
    </source>
</evidence>
<dbReference type="Pfam" id="PF07884">
    <property type="entry name" value="VKOR"/>
    <property type="match status" value="1"/>
</dbReference>
<name>A0A088RUA2_LEIPA</name>
<evidence type="ECO:0000313" key="16">
    <source>
        <dbReference type="Proteomes" id="UP000063063"/>
    </source>
</evidence>
<dbReference type="GO" id="GO:0047057">
    <property type="term" value="F:vitamin-K-epoxide reductase (warfarin-sensitive) activity"/>
    <property type="evidence" value="ECO:0007669"/>
    <property type="project" value="UniProtKB-EC"/>
</dbReference>
<dbReference type="GeneID" id="22576397"/>
<dbReference type="InterPro" id="IPR012932">
    <property type="entry name" value="VKOR"/>
</dbReference>
<keyword evidence="8" id="KW-0560">Oxidoreductase</keyword>
<evidence type="ECO:0000256" key="11">
    <source>
        <dbReference type="ARBA" id="ARBA00023284"/>
    </source>
</evidence>
<evidence type="ECO:0000256" key="12">
    <source>
        <dbReference type="SAM" id="Phobius"/>
    </source>
</evidence>
<feature type="transmembrane region" description="Helical" evidence="12">
    <location>
        <begin position="92"/>
        <end position="112"/>
    </location>
</feature>
<dbReference type="InterPro" id="IPR042406">
    <property type="entry name" value="VKORC1/VKORC1L1"/>
</dbReference>
<reference evidence="15 16" key="1">
    <citation type="journal article" date="2015" name="Sci. Rep.">
        <title>The genome of Leishmania panamensis: insights into genomics of the L. (Viannia) subgenus.</title>
        <authorList>
            <person name="Llanes A."/>
            <person name="Restrepo C.M."/>
            <person name="Vecchio G.D."/>
            <person name="Anguizola F.J."/>
            <person name="Lleonart R."/>
        </authorList>
    </citation>
    <scope>NUCLEOTIDE SEQUENCE [LARGE SCALE GENOMIC DNA]</scope>
    <source>
        <strain evidence="15 16">MHOM/PA/94/PSC-1</strain>
    </source>
</reference>
<dbReference type="KEGG" id="lpan:LPMP_272190"/>
<feature type="transmembrane region" description="Helical" evidence="12">
    <location>
        <begin position="118"/>
        <end position="137"/>
    </location>
</feature>
<evidence type="ECO:0000256" key="3">
    <source>
        <dbReference type="ARBA" id="ARBA00012278"/>
    </source>
</evidence>
<keyword evidence="6" id="KW-0256">Endoplasmic reticulum</keyword>